<keyword evidence="2" id="KW-1003">Cell membrane</keyword>
<dbReference type="eggNOG" id="COG1983">
    <property type="taxonomic scope" value="Bacteria"/>
</dbReference>
<keyword evidence="5 6" id="KW-0472">Membrane</keyword>
<comment type="caution">
    <text evidence="8">The sequence shown here is derived from an EMBL/GenBank/DDBJ whole genome shotgun (WGS) entry which is preliminary data.</text>
</comment>
<feature type="transmembrane region" description="Helical" evidence="6">
    <location>
        <begin position="29"/>
        <end position="52"/>
    </location>
</feature>
<sequence>MKGLYRDTHKGKLTGVCAGIAARFGFEVWVVRILFVSATLLGGGFLVILAYFATSLMLEKQSPQIFQTRQQQFDHQMKQKPWQSGRSAKELLTIMEQDFSEIEGTLRDMEAFVTSDSRQTHAEFRNL</sequence>
<reference evidence="8 9" key="1">
    <citation type="submission" date="2013-09" db="EMBL/GenBank/DDBJ databases">
        <title>Whole genome shotgun sequence of Vibrio ezurae NBRC 102218.</title>
        <authorList>
            <person name="Yoshida I."/>
            <person name="Hosoyama A."/>
            <person name="Numata M."/>
            <person name="Hashimoto M."/>
            <person name="Hosoyama Y."/>
            <person name="Tsuchikane K."/>
            <person name="Noguchi M."/>
            <person name="Hirakata S."/>
            <person name="Ichikawa N."/>
            <person name="Ohji S."/>
            <person name="Yamazoe A."/>
            <person name="Fujita N."/>
        </authorList>
    </citation>
    <scope>NUCLEOTIDE SEQUENCE [LARGE SCALE GENOMIC DNA]</scope>
    <source>
        <strain evidence="8 9">NBRC 102218</strain>
    </source>
</reference>
<keyword evidence="4 6" id="KW-1133">Transmembrane helix</keyword>
<keyword evidence="3 6" id="KW-0812">Transmembrane</keyword>
<dbReference type="NCBIfam" id="TIGR02978">
    <property type="entry name" value="phageshock_pspC"/>
    <property type="match status" value="1"/>
</dbReference>
<dbReference type="Pfam" id="PF04024">
    <property type="entry name" value="PspC"/>
    <property type="match status" value="1"/>
</dbReference>
<evidence type="ECO:0000313" key="9">
    <source>
        <dbReference type="Proteomes" id="UP000016562"/>
    </source>
</evidence>
<dbReference type="STRING" id="1219080.VEZ01S_11_00150"/>
<protein>
    <submittedName>
        <fullName evidence="8">Phage shock protein C</fullName>
    </submittedName>
</protein>
<evidence type="ECO:0000256" key="3">
    <source>
        <dbReference type="ARBA" id="ARBA00022692"/>
    </source>
</evidence>
<feature type="domain" description="Phage shock protein PspC N-terminal" evidence="7">
    <location>
        <begin position="2"/>
        <end position="60"/>
    </location>
</feature>
<dbReference type="PANTHER" id="PTHR33885">
    <property type="entry name" value="PHAGE SHOCK PROTEIN C"/>
    <property type="match status" value="1"/>
</dbReference>
<dbReference type="InterPro" id="IPR052027">
    <property type="entry name" value="PspC"/>
</dbReference>
<evidence type="ECO:0000259" key="7">
    <source>
        <dbReference type="Pfam" id="PF04024"/>
    </source>
</evidence>
<evidence type="ECO:0000256" key="4">
    <source>
        <dbReference type="ARBA" id="ARBA00022989"/>
    </source>
</evidence>
<dbReference type="InterPro" id="IPR014320">
    <property type="entry name" value="Phageshock_PspC"/>
</dbReference>
<name>U3CMN1_9VIBR</name>
<dbReference type="InterPro" id="IPR007168">
    <property type="entry name" value="Phageshock_PspC_N"/>
</dbReference>
<evidence type="ECO:0000256" key="5">
    <source>
        <dbReference type="ARBA" id="ARBA00023136"/>
    </source>
</evidence>
<comment type="subcellular location">
    <subcellularLocation>
        <location evidence="1">Cell membrane</location>
        <topology evidence="1">Single-pass membrane protein</topology>
    </subcellularLocation>
</comment>
<proteinExistence type="predicted"/>
<dbReference type="AlphaFoldDB" id="U3CMN1"/>
<dbReference type="Proteomes" id="UP000016562">
    <property type="component" value="Unassembled WGS sequence"/>
</dbReference>
<evidence type="ECO:0000256" key="2">
    <source>
        <dbReference type="ARBA" id="ARBA00022475"/>
    </source>
</evidence>
<dbReference type="EMBL" id="BATM01000011">
    <property type="protein sequence ID" value="GAD79373.1"/>
    <property type="molecule type" value="Genomic_DNA"/>
</dbReference>
<evidence type="ECO:0000256" key="1">
    <source>
        <dbReference type="ARBA" id="ARBA00004162"/>
    </source>
</evidence>
<organism evidence="8 9">
    <name type="scientific">Vibrio ezurae NBRC 102218</name>
    <dbReference type="NCBI Taxonomy" id="1219080"/>
    <lineage>
        <taxon>Bacteria</taxon>
        <taxon>Pseudomonadati</taxon>
        <taxon>Pseudomonadota</taxon>
        <taxon>Gammaproteobacteria</taxon>
        <taxon>Vibrionales</taxon>
        <taxon>Vibrionaceae</taxon>
        <taxon>Vibrio</taxon>
    </lineage>
</organism>
<keyword evidence="9" id="KW-1185">Reference proteome</keyword>
<dbReference type="GO" id="GO:0005886">
    <property type="term" value="C:plasma membrane"/>
    <property type="evidence" value="ECO:0007669"/>
    <property type="project" value="UniProtKB-SubCell"/>
</dbReference>
<evidence type="ECO:0000313" key="8">
    <source>
        <dbReference type="EMBL" id="GAD79373.1"/>
    </source>
</evidence>
<dbReference type="RefSeq" id="WP_021713083.1">
    <property type="nucleotide sequence ID" value="NZ_BATM01000011.1"/>
</dbReference>
<dbReference type="PANTHER" id="PTHR33885:SF3">
    <property type="entry name" value="PHAGE SHOCK PROTEIN C"/>
    <property type="match status" value="1"/>
</dbReference>
<accession>U3CMN1</accession>
<gene>
    <name evidence="8" type="primary">pspC</name>
    <name evidence="8" type="ORF">VEZ01S_11_00150</name>
</gene>
<evidence type="ECO:0000256" key="6">
    <source>
        <dbReference type="SAM" id="Phobius"/>
    </source>
</evidence>
<dbReference type="OrthoDB" id="7359894at2"/>